<dbReference type="Pfam" id="PF13302">
    <property type="entry name" value="Acetyltransf_3"/>
    <property type="match status" value="1"/>
</dbReference>
<dbReference type="SUPFAM" id="SSF55729">
    <property type="entry name" value="Acyl-CoA N-acyltransferases (Nat)"/>
    <property type="match status" value="1"/>
</dbReference>
<keyword evidence="7" id="KW-1185">Reference proteome</keyword>
<dbReference type="Proteomes" id="UP000245942">
    <property type="component" value="Unassembled WGS sequence"/>
</dbReference>
<evidence type="ECO:0000313" key="7">
    <source>
        <dbReference type="Proteomes" id="UP000245942"/>
    </source>
</evidence>
<dbReference type="STRING" id="1684307.A0A316UEB3"/>
<keyword evidence="2" id="KW-0808">Transferase</keyword>
<feature type="compositionally biased region" description="Polar residues" evidence="4">
    <location>
        <begin position="122"/>
        <end position="137"/>
    </location>
</feature>
<dbReference type="Gene3D" id="3.40.630.30">
    <property type="match status" value="1"/>
</dbReference>
<dbReference type="EMBL" id="KZ819321">
    <property type="protein sequence ID" value="PWN23617.1"/>
    <property type="molecule type" value="Genomic_DNA"/>
</dbReference>
<evidence type="ECO:0000256" key="1">
    <source>
        <dbReference type="ARBA" id="ARBA00009342"/>
    </source>
</evidence>
<dbReference type="AlphaFoldDB" id="A0A316UEB3"/>
<evidence type="ECO:0000256" key="3">
    <source>
        <dbReference type="ARBA" id="ARBA00023315"/>
    </source>
</evidence>
<accession>A0A316UEB3</accession>
<dbReference type="InterPro" id="IPR000182">
    <property type="entry name" value="GNAT_dom"/>
</dbReference>
<evidence type="ECO:0000256" key="4">
    <source>
        <dbReference type="SAM" id="MobiDB-lite"/>
    </source>
</evidence>
<name>A0A316UEB3_9BASI</name>
<dbReference type="PANTHER" id="PTHR13256:SF16">
    <property type="entry name" value="ALPHA_BETA-TUBULIN-N-ACETYLTRANSFERASE 9"/>
    <property type="match status" value="1"/>
</dbReference>
<feature type="domain" description="N-acetyltransferase" evidence="5">
    <location>
        <begin position="13"/>
        <end position="223"/>
    </location>
</feature>
<reference evidence="6 7" key="1">
    <citation type="journal article" date="2018" name="Mol. Biol. Evol.">
        <title>Broad Genomic Sampling Reveals a Smut Pathogenic Ancestry of the Fungal Clade Ustilaginomycotina.</title>
        <authorList>
            <person name="Kijpornyongpan T."/>
            <person name="Mondo S.J."/>
            <person name="Barry K."/>
            <person name="Sandor L."/>
            <person name="Lee J."/>
            <person name="Lipzen A."/>
            <person name="Pangilinan J."/>
            <person name="LaButti K."/>
            <person name="Hainaut M."/>
            <person name="Henrissat B."/>
            <person name="Grigoriev I.V."/>
            <person name="Spatafora J.W."/>
            <person name="Aime M.C."/>
        </authorList>
    </citation>
    <scope>NUCLEOTIDE SEQUENCE [LARGE SCALE GENOMIC DNA]</scope>
    <source>
        <strain evidence="6 7">MCA 4718</strain>
    </source>
</reference>
<sequence>MRINEETVLVGERVLLVPYRKEHVEQYNAWMQDPFLQEATASEPLTLQEEYEMQASWWADEDKLTFIVLHLDRSAPGLDEETMRNLSTEELMGRCKMAGDVNVFLSSLEEEEQEEHEGQGQSTNPSSRGKSIDSTRPQMKGELEIMIAEPSLRRQRLALESLQLVIWYITSFPTPCPPPSFPSSSNLSSSPSCPSSPALPLHPSHLFCKVSESNTSSLALFQRAPLYFVERSRSAIWKEVELGFPASASTSQGESGARGEGKSESEVWAADLASWGPREVRRWVRTEES</sequence>
<dbReference type="PANTHER" id="PTHR13256">
    <property type="entry name" value="N-ACETYLTRANSFERASE 9"/>
    <property type="match status" value="1"/>
</dbReference>
<dbReference type="RefSeq" id="XP_025350777.1">
    <property type="nucleotide sequence ID" value="XM_025494717.1"/>
</dbReference>
<gene>
    <name evidence="6" type="ORF">BCV69DRAFT_309497</name>
</gene>
<evidence type="ECO:0000259" key="5">
    <source>
        <dbReference type="Pfam" id="PF13302"/>
    </source>
</evidence>
<evidence type="ECO:0000313" key="6">
    <source>
        <dbReference type="EMBL" id="PWN23617.1"/>
    </source>
</evidence>
<dbReference type="GO" id="GO:0008080">
    <property type="term" value="F:N-acetyltransferase activity"/>
    <property type="evidence" value="ECO:0007669"/>
    <property type="project" value="InterPro"/>
</dbReference>
<keyword evidence="3" id="KW-0012">Acyltransferase</keyword>
<protein>
    <recommendedName>
        <fullName evidence="5">N-acetyltransferase domain-containing protein</fullName>
    </recommendedName>
</protein>
<proteinExistence type="inferred from homology"/>
<comment type="similarity">
    <text evidence="1">Belongs to the acetyltransferase family. GNAT subfamily.</text>
</comment>
<dbReference type="InterPro" id="IPR039135">
    <property type="entry name" value="NAT9-like"/>
</dbReference>
<evidence type="ECO:0000256" key="2">
    <source>
        <dbReference type="ARBA" id="ARBA00022679"/>
    </source>
</evidence>
<dbReference type="OrthoDB" id="5043642at2759"/>
<organism evidence="6 7">
    <name type="scientific">Pseudomicrostroma glucosiphilum</name>
    <dbReference type="NCBI Taxonomy" id="1684307"/>
    <lineage>
        <taxon>Eukaryota</taxon>
        <taxon>Fungi</taxon>
        <taxon>Dikarya</taxon>
        <taxon>Basidiomycota</taxon>
        <taxon>Ustilaginomycotina</taxon>
        <taxon>Exobasidiomycetes</taxon>
        <taxon>Microstromatales</taxon>
        <taxon>Microstromatales incertae sedis</taxon>
        <taxon>Pseudomicrostroma</taxon>
    </lineage>
</organism>
<feature type="region of interest" description="Disordered" evidence="4">
    <location>
        <begin position="109"/>
        <end position="138"/>
    </location>
</feature>
<dbReference type="GeneID" id="37016451"/>
<dbReference type="InterPro" id="IPR016181">
    <property type="entry name" value="Acyl_CoA_acyltransferase"/>
</dbReference>